<dbReference type="Proteomes" id="UP000230713">
    <property type="component" value="Unassembled WGS sequence"/>
</dbReference>
<gene>
    <name evidence="5 10" type="primary">ftsZ</name>
    <name evidence="17" type="ORF">CO072_01560</name>
    <name evidence="16" type="ORF">CO124_00570</name>
    <name evidence="12" type="ORF">COS22_00255</name>
    <name evidence="11" type="ORF">COS45_02610</name>
    <name evidence="13" type="ORF">COW47_01320</name>
    <name evidence="10" type="ORF">COW69_01195</name>
    <name evidence="15" type="ORF">COY63_00785</name>
    <name evidence="14" type="ORF">COZ66_02110</name>
</gene>
<dbReference type="GO" id="GO:0005737">
    <property type="term" value="C:cytoplasm"/>
    <property type="evidence" value="ECO:0007669"/>
    <property type="project" value="UniProtKB-SubCell"/>
</dbReference>
<accession>A0A2H9PA83</accession>
<keyword evidence="5 7" id="KW-0132">Cell division</keyword>
<protein>
    <recommendedName>
        <fullName evidence="5 6">Cell division protein FtsZ</fullName>
    </recommendedName>
</protein>
<evidence type="ECO:0000256" key="7">
    <source>
        <dbReference type="RuleBase" id="RU003360"/>
    </source>
</evidence>
<evidence type="ECO:0000313" key="16">
    <source>
        <dbReference type="EMBL" id="PJB04288.1"/>
    </source>
</evidence>
<comment type="subunit">
    <text evidence="5">Homodimer. Polymerizes to form a dynamic ring structure in a strictly GTP-dependent manner. Interacts directly with several other division proteins.</text>
</comment>
<evidence type="ECO:0000256" key="4">
    <source>
        <dbReference type="ARBA" id="ARBA00023210"/>
    </source>
</evidence>
<comment type="similarity">
    <text evidence="1 5 7">Belongs to the FtsZ family.</text>
</comment>
<dbReference type="CDD" id="cd02201">
    <property type="entry name" value="FtsZ_type1"/>
    <property type="match status" value="1"/>
</dbReference>
<keyword evidence="4 5" id="KW-0717">Septation</keyword>
<dbReference type="Proteomes" id="UP000230477">
    <property type="component" value="Unassembled WGS sequence"/>
</dbReference>
<dbReference type="AlphaFoldDB" id="A0A2G9LJD2"/>
<comment type="function">
    <text evidence="5">Essential cell division protein that forms a contractile ring structure (Z ring) at the future cell division site. The regulation of the ring assembly controls the timing and the location of cell division. One of the functions of the FtsZ ring is to recruit other cell division proteins to the septum to produce a new cell wall between the dividing cells. Binds GTP and shows GTPase activity.</text>
</comment>
<dbReference type="EMBL" id="PCUF01000012">
    <property type="protein sequence ID" value="PIN66631.1"/>
    <property type="molecule type" value="Genomic_DNA"/>
</dbReference>
<evidence type="ECO:0000313" key="11">
    <source>
        <dbReference type="EMBL" id="PIV13497.1"/>
    </source>
</evidence>
<dbReference type="SUPFAM" id="SSF52490">
    <property type="entry name" value="Tubulin nucleotide-binding domain-like"/>
    <property type="match status" value="1"/>
</dbReference>
<dbReference type="EMBL" id="PFFF01000032">
    <property type="protein sequence ID" value="PIV89719.1"/>
    <property type="molecule type" value="Genomic_DNA"/>
</dbReference>
<feature type="binding site" evidence="5">
    <location>
        <position position="223"/>
    </location>
    <ligand>
        <name>GTP</name>
        <dbReference type="ChEBI" id="CHEBI:37565"/>
    </ligand>
</feature>
<accession>A0A2H9QSX6</accession>
<evidence type="ECO:0000256" key="1">
    <source>
        <dbReference type="ARBA" id="ARBA00009690"/>
    </source>
</evidence>
<proteinExistence type="inferred from homology"/>
<dbReference type="Pfam" id="PF12327">
    <property type="entry name" value="FtsZ_C"/>
    <property type="match status" value="1"/>
</dbReference>
<evidence type="ECO:0000313" key="10">
    <source>
        <dbReference type="EMBL" id="PIN66631.1"/>
    </source>
</evidence>
<dbReference type="InterPro" id="IPR020805">
    <property type="entry name" value="Cell_div_FtsZ_CS"/>
</dbReference>
<evidence type="ECO:0000313" key="17">
    <source>
        <dbReference type="EMBL" id="PJC01337.1"/>
    </source>
</evidence>
<evidence type="ECO:0000256" key="5">
    <source>
        <dbReference type="HAMAP-Rule" id="MF_00909"/>
    </source>
</evidence>
<evidence type="ECO:0000259" key="8">
    <source>
        <dbReference type="SMART" id="SM00864"/>
    </source>
</evidence>
<dbReference type="InterPro" id="IPR000158">
    <property type="entry name" value="Cell_div_FtsZ"/>
</dbReference>
<dbReference type="SMART" id="SM00865">
    <property type="entry name" value="Tubulin_C"/>
    <property type="match status" value="1"/>
</dbReference>
<dbReference type="PANTHER" id="PTHR30314:SF3">
    <property type="entry name" value="MITOCHONDRIAL DIVISION PROTEIN FSZA"/>
    <property type="match status" value="1"/>
</dbReference>
<dbReference type="EMBL" id="PFUW01000012">
    <property type="protein sequence ID" value="PJB04288.1"/>
    <property type="molecule type" value="Genomic_DNA"/>
</dbReference>
<dbReference type="SUPFAM" id="SSF55307">
    <property type="entry name" value="Tubulin C-terminal domain-like"/>
    <property type="match status" value="1"/>
</dbReference>
<sequence length="427" mass="46027">MVIISSSKANITPYDSLPSSYLTYESSSSNAGLLGVEEKLRELVKKNSRAIRVVGIGGAGNNTLNNLMEFSGLGFETIAINTDAQDLLNKKAHKKILIGEDLTHGLGTGADPEKGRKAAENSSKEIQDVLDNADMVFITCGLGGGTGSGAAPVIAAIAKKTGALVVGIVTLPFEAEGKQRWENSKKAFREIENIVHTLIVVPNDKLLNISPTLSLKDAFKLCDNIISNAVKGIADMVVKPGLINLDFNDVRSIMKEGGVAMIGVSSITQNNEGFVDELINNTTSNPLLSVDISDATGMLINITINNKVTLPQVNQIIKKLDNMAHGAKKIWGCQYDEAQENAVKLLLLITNVNSAQILGPRATMEKKATETLARNLNIEALTSGANEDAKERIERERAKNQDILELGIKDINSDEDDDNFENLKYNL</sequence>
<dbReference type="Proteomes" id="UP000231449">
    <property type="component" value="Unassembled WGS sequence"/>
</dbReference>
<comment type="caution">
    <text evidence="10">The sequence shown here is derived from an EMBL/GenBank/DDBJ whole genome shotgun (WGS) entry which is preliminary data.</text>
</comment>
<dbReference type="InterPro" id="IPR017975">
    <property type="entry name" value="Tubulin_CS"/>
</dbReference>
<accession>A0A2G9LJD2</accession>
<dbReference type="FunFam" id="3.40.50.1440:FF:000001">
    <property type="entry name" value="Cell division protein FtsZ"/>
    <property type="match status" value="1"/>
</dbReference>
<dbReference type="GO" id="GO:0032153">
    <property type="term" value="C:cell division site"/>
    <property type="evidence" value="ECO:0007669"/>
    <property type="project" value="UniProtKB-UniRule"/>
</dbReference>
<accession>A0A2H9M2D4</accession>
<dbReference type="Proteomes" id="UP000231232">
    <property type="component" value="Unassembled WGS sequence"/>
</dbReference>
<dbReference type="HAMAP" id="MF_00909">
    <property type="entry name" value="FtsZ"/>
    <property type="match status" value="1"/>
</dbReference>
<dbReference type="PROSITE" id="PS01134">
    <property type="entry name" value="FTSZ_1"/>
    <property type="match status" value="1"/>
</dbReference>
<dbReference type="InterPro" id="IPR045061">
    <property type="entry name" value="FtsZ/CetZ"/>
</dbReference>
<keyword evidence="5 7" id="KW-0131">Cell cycle</keyword>
<dbReference type="NCBIfam" id="TIGR00065">
    <property type="entry name" value="ftsZ"/>
    <property type="match status" value="1"/>
</dbReference>
<dbReference type="GO" id="GO:0003924">
    <property type="term" value="F:GTPase activity"/>
    <property type="evidence" value="ECO:0007669"/>
    <property type="project" value="UniProtKB-UniRule"/>
</dbReference>
<dbReference type="PRINTS" id="PR00423">
    <property type="entry name" value="CELLDVISFTSZ"/>
</dbReference>
<evidence type="ECO:0000256" key="3">
    <source>
        <dbReference type="ARBA" id="ARBA00023134"/>
    </source>
</evidence>
<feature type="domain" description="Tubulin/FtsZ GTPase" evidence="8">
    <location>
        <begin position="50"/>
        <end position="241"/>
    </location>
</feature>
<feature type="binding site" evidence="5">
    <location>
        <position position="180"/>
    </location>
    <ligand>
        <name>GTP</name>
        <dbReference type="ChEBI" id="CHEBI:37565"/>
    </ligand>
</feature>
<feature type="binding site" evidence="5">
    <location>
        <position position="176"/>
    </location>
    <ligand>
        <name>GTP</name>
        <dbReference type="ChEBI" id="CHEBI:37565"/>
    </ligand>
</feature>
<feature type="domain" description="Tubulin/FtsZ 2-layer sandwich" evidence="9">
    <location>
        <begin position="243"/>
        <end position="361"/>
    </location>
</feature>
<dbReference type="GO" id="GO:0051258">
    <property type="term" value="P:protein polymerization"/>
    <property type="evidence" value="ECO:0007669"/>
    <property type="project" value="UniProtKB-UniRule"/>
</dbReference>
<evidence type="ECO:0000259" key="9">
    <source>
        <dbReference type="SMART" id="SM00865"/>
    </source>
</evidence>
<dbReference type="GO" id="GO:0005525">
    <property type="term" value="F:GTP binding"/>
    <property type="evidence" value="ECO:0007669"/>
    <property type="project" value="UniProtKB-UniRule"/>
</dbReference>
<reference evidence="18 19" key="2">
    <citation type="submission" date="2017-09" db="EMBL/GenBank/DDBJ databases">
        <title>Depth-based differentiation of microbial function through sediment-hosted aquifers and enrichment of novel symbionts in the deep terrestrial subsurface.</title>
        <authorList>
            <person name="Probst A.J."/>
            <person name="Ladd B."/>
            <person name="Jarett J.K."/>
            <person name="Geller-Mcgrath D.E."/>
            <person name="Sieber C.M.K."/>
            <person name="Emerson J.B."/>
            <person name="Anantharaman K."/>
            <person name="Thomas B.C."/>
            <person name="Malmstrom R."/>
            <person name="Stieglmeier M."/>
            <person name="Klingl A."/>
            <person name="Woyke T."/>
            <person name="Ryan C.M."/>
            <person name="Banfield J.F."/>
        </authorList>
    </citation>
    <scope>NUCLEOTIDE SEQUENCE [LARGE SCALE GENOMIC DNA]</scope>
</reference>
<dbReference type="SMART" id="SM00864">
    <property type="entry name" value="Tubulin"/>
    <property type="match status" value="1"/>
</dbReference>
<dbReference type="InterPro" id="IPR008280">
    <property type="entry name" value="Tub_FtsZ_C"/>
</dbReference>
<dbReference type="EMBL" id="PFIH01000052">
    <property type="protein sequence ID" value="PIX27962.1"/>
    <property type="molecule type" value="Genomic_DNA"/>
</dbReference>
<dbReference type="EMBL" id="PFSX01000040">
    <property type="protein sequence ID" value="PJC01337.1"/>
    <property type="molecule type" value="Genomic_DNA"/>
</dbReference>
<comment type="subcellular location">
    <subcellularLocation>
        <location evidence="5">Cytoplasm</location>
    </subcellularLocation>
    <text evidence="5">Assembles at midcell at the inner surface of the cytoplasmic membrane.</text>
</comment>
<accession>A0A2H9M9Q1</accession>
<dbReference type="Proteomes" id="UP000228989">
    <property type="component" value="Unassembled WGS sequence"/>
</dbReference>
<reference evidence="10 20" key="1">
    <citation type="submission" date="2017-09" db="EMBL/GenBank/DDBJ databases">
        <title>Depth-based differentiation of microbial function through sediment-hosted aquifers and enrichment of novel symbionts in the deep terrestrial subsurface.</title>
        <authorList>
            <person name="Probst A.J."/>
            <person name="Ladd B."/>
            <person name="Jarett J.K."/>
            <person name="Geller-Mcgrath D.E."/>
            <person name="Sieber C.M."/>
            <person name="Emerson J.B."/>
            <person name="Anantharaman K."/>
            <person name="Thomas B.C."/>
            <person name="Malmstrom R."/>
            <person name="Stieglmeier M."/>
            <person name="Klingl A."/>
            <person name="Woyke T."/>
            <person name="Ryan C.M."/>
            <person name="Banfield J.F."/>
        </authorList>
    </citation>
    <scope>NUCLEOTIDE SEQUENCE [LARGE SCALE GENOMIC DNA]</scope>
    <source>
        <strain evidence="12">CG02_land_8_20_14_3_00_31_209</strain>
        <strain evidence="11">CG03_land_8_20_14_0_80_31_114</strain>
        <strain evidence="13">CG17_big_fil_post_rev_8_21_14_2_50_31_73</strain>
        <strain evidence="10">CG18_big_fil_WC_8_21_14_2_50_31_19</strain>
        <strain evidence="15">CG_4_10_14_0_8_um_filter_31_133</strain>
        <strain evidence="14">CG_4_8_14_3_um_filter</strain>
        <strain evidence="17">CG_4_9_14_0_8_um_filter_31_21</strain>
        <strain evidence="16">CG_4_9_14_3_um_filter_31_125</strain>
    </source>
</reference>
<dbReference type="InterPro" id="IPR036525">
    <property type="entry name" value="Tubulin/FtsZ_GTPase_sf"/>
</dbReference>
<evidence type="ECO:0000313" key="14">
    <source>
        <dbReference type="EMBL" id="PIX27962.1"/>
    </source>
</evidence>
<dbReference type="InterPro" id="IPR003008">
    <property type="entry name" value="Tubulin_FtsZ_GTPase"/>
</dbReference>
<evidence type="ECO:0000313" key="19">
    <source>
        <dbReference type="Proteomes" id="UP000228888"/>
    </source>
</evidence>
<dbReference type="Proteomes" id="UP000229789">
    <property type="component" value="Unassembled WGS sequence"/>
</dbReference>
<dbReference type="Proteomes" id="UP000228888">
    <property type="component" value="Unassembled WGS sequence"/>
</dbReference>
<evidence type="ECO:0000256" key="6">
    <source>
        <dbReference type="NCBIfam" id="TIGR00065"/>
    </source>
</evidence>
<evidence type="ECO:0000313" key="12">
    <source>
        <dbReference type="EMBL" id="PIV46638.1"/>
    </source>
</evidence>
<dbReference type="Pfam" id="PF00091">
    <property type="entry name" value="Tubulin"/>
    <property type="match status" value="1"/>
</dbReference>
<feature type="binding site" evidence="5">
    <location>
        <begin position="145"/>
        <end position="147"/>
    </location>
    <ligand>
        <name>GTP</name>
        <dbReference type="ChEBI" id="CHEBI:37565"/>
    </ligand>
</feature>
<name>A0A2G9LJD2_HUBC1</name>
<evidence type="ECO:0000256" key="2">
    <source>
        <dbReference type="ARBA" id="ARBA00022741"/>
    </source>
</evidence>
<dbReference type="InterPro" id="IPR024757">
    <property type="entry name" value="FtsZ_C"/>
</dbReference>
<evidence type="ECO:0000313" key="13">
    <source>
        <dbReference type="EMBL" id="PIV89719.1"/>
    </source>
</evidence>
<organism evidence="10 20">
    <name type="scientific">Huberarchaeum crystalense</name>
    <dbReference type="NCBI Taxonomy" id="2014257"/>
    <lineage>
        <taxon>Archaea</taxon>
        <taxon>Candidatus Huberarchaeota</taxon>
        <taxon>Candidatus Huberarchaeia</taxon>
        <taxon>Candidatus Huberarchaeales</taxon>
        <taxon>Candidatus Huberarchaeaceae</taxon>
        <taxon>Candidatus Huberarchaeum</taxon>
    </lineage>
</organism>
<dbReference type="GO" id="GO:0005874">
    <property type="term" value="C:microtubule"/>
    <property type="evidence" value="ECO:0007669"/>
    <property type="project" value="InterPro"/>
</dbReference>
<dbReference type="EMBL" id="PETW01000004">
    <property type="protein sequence ID" value="PIV46638.1"/>
    <property type="molecule type" value="Genomic_DNA"/>
</dbReference>
<dbReference type="EMBL" id="PEUT01000062">
    <property type="protein sequence ID" value="PIV13497.1"/>
    <property type="molecule type" value="Genomic_DNA"/>
</dbReference>
<evidence type="ECO:0000313" key="20">
    <source>
        <dbReference type="Proteomes" id="UP000229789"/>
    </source>
</evidence>
<evidence type="ECO:0000313" key="18">
    <source>
        <dbReference type="Proteomes" id="UP000228874"/>
    </source>
</evidence>
<dbReference type="PROSITE" id="PS01135">
    <property type="entry name" value="FTSZ_2"/>
    <property type="match status" value="1"/>
</dbReference>
<dbReference type="EMBL" id="PFMG01000017">
    <property type="protein sequence ID" value="PIY99945.1"/>
    <property type="molecule type" value="Genomic_DNA"/>
</dbReference>
<keyword evidence="2 5" id="KW-0547">Nucleotide-binding</keyword>
<dbReference type="GO" id="GO:0043093">
    <property type="term" value="P:FtsZ-dependent cytokinesis"/>
    <property type="evidence" value="ECO:0007669"/>
    <property type="project" value="UniProtKB-UniRule"/>
</dbReference>
<accession>A0A2H9N3H5</accession>
<keyword evidence="5" id="KW-0963">Cytoplasm</keyword>
<dbReference type="GO" id="GO:0007017">
    <property type="term" value="P:microtubule-based process"/>
    <property type="evidence" value="ECO:0007669"/>
    <property type="project" value="InterPro"/>
</dbReference>
<accession>A0A2H9RCX7</accession>
<dbReference type="PROSITE" id="PS00227">
    <property type="entry name" value="TUBULIN"/>
    <property type="match status" value="1"/>
</dbReference>
<dbReference type="PANTHER" id="PTHR30314">
    <property type="entry name" value="CELL DIVISION PROTEIN FTSZ-RELATED"/>
    <property type="match status" value="1"/>
</dbReference>
<dbReference type="Gene3D" id="3.40.50.1440">
    <property type="entry name" value="Tubulin/FtsZ, GTPase domain"/>
    <property type="match status" value="1"/>
</dbReference>
<feature type="binding site" evidence="5">
    <location>
        <begin position="58"/>
        <end position="62"/>
    </location>
    <ligand>
        <name>GTP</name>
        <dbReference type="ChEBI" id="CHEBI:37565"/>
    </ligand>
</feature>
<accession>A0A2H9MMP1</accession>
<dbReference type="Proteomes" id="UP000228874">
    <property type="component" value="Unassembled WGS sequence"/>
</dbReference>
<dbReference type="InterPro" id="IPR018316">
    <property type="entry name" value="Tubulin/FtsZ_2-layer-sand-dom"/>
</dbReference>
<keyword evidence="3 5" id="KW-0342">GTP-binding</keyword>
<evidence type="ECO:0000313" key="15">
    <source>
        <dbReference type="EMBL" id="PIY99945.1"/>
    </source>
</evidence>